<evidence type="ECO:0000313" key="1">
    <source>
        <dbReference type="EMBL" id="SNT11620.1"/>
    </source>
</evidence>
<dbReference type="Proteomes" id="UP000198282">
    <property type="component" value="Unassembled WGS sequence"/>
</dbReference>
<dbReference type="EMBL" id="FZOD01000025">
    <property type="protein sequence ID" value="SNT11620.1"/>
    <property type="molecule type" value="Genomic_DNA"/>
</dbReference>
<proteinExistence type="predicted"/>
<accession>A0A239K0Q2</accession>
<evidence type="ECO:0000313" key="2">
    <source>
        <dbReference type="Proteomes" id="UP000198282"/>
    </source>
</evidence>
<dbReference type="AlphaFoldDB" id="A0A239K0Q2"/>
<protein>
    <submittedName>
        <fullName evidence="1">Uncharacterized protein</fullName>
    </submittedName>
</protein>
<reference evidence="1 2" key="1">
    <citation type="submission" date="2017-06" db="EMBL/GenBank/DDBJ databases">
        <authorList>
            <person name="Kim H.J."/>
            <person name="Triplett B.A."/>
        </authorList>
    </citation>
    <scope>NUCLEOTIDE SEQUENCE [LARGE SCALE GENOMIC DNA]</scope>
    <source>
        <strain evidence="1 2">CGMCC 4.2132</strain>
    </source>
</reference>
<gene>
    <name evidence="1" type="ORF">SAMN05216276_102531</name>
</gene>
<sequence>MSNPLGIVRHPISDHGCAEGAELAAMDIDPLPAVWGAGLHSPPDLNAEFVREVG</sequence>
<organism evidence="1 2">
    <name type="scientific">Streptosporangium subroseum</name>
    <dbReference type="NCBI Taxonomy" id="106412"/>
    <lineage>
        <taxon>Bacteria</taxon>
        <taxon>Bacillati</taxon>
        <taxon>Actinomycetota</taxon>
        <taxon>Actinomycetes</taxon>
        <taxon>Streptosporangiales</taxon>
        <taxon>Streptosporangiaceae</taxon>
        <taxon>Streptosporangium</taxon>
    </lineage>
</organism>
<keyword evidence="2" id="KW-1185">Reference proteome</keyword>
<name>A0A239K0Q2_9ACTN</name>
<dbReference type="RefSeq" id="WP_179282185.1">
    <property type="nucleotide sequence ID" value="NZ_FZOD01000025.1"/>
</dbReference>